<accession>A0A0R3PB48</accession>
<dbReference type="PANTHER" id="PTHR11533:SF301">
    <property type="entry name" value="AMINOPEPTIDASE"/>
    <property type="match status" value="1"/>
</dbReference>
<dbReference type="GO" id="GO:0016020">
    <property type="term" value="C:membrane"/>
    <property type="evidence" value="ECO:0007669"/>
    <property type="project" value="TreeGrafter"/>
</dbReference>
<protein>
    <submittedName>
        <fullName evidence="7">Aminopeptidase</fullName>
    </submittedName>
</protein>
<dbReference type="InterPro" id="IPR024571">
    <property type="entry name" value="ERAP1-like_C_dom"/>
</dbReference>
<dbReference type="GO" id="GO:0006508">
    <property type="term" value="P:proteolysis"/>
    <property type="evidence" value="ECO:0007669"/>
    <property type="project" value="TreeGrafter"/>
</dbReference>
<reference evidence="7" key="1">
    <citation type="submission" date="2017-02" db="UniProtKB">
        <authorList>
            <consortium name="WormBaseParasite"/>
        </authorList>
    </citation>
    <scope>IDENTIFICATION</scope>
</reference>
<dbReference type="OrthoDB" id="10031169at2759"/>
<dbReference type="GO" id="GO:0005737">
    <property type="term" value="C:cytoplasm"/>
    <property type="evidence" value="ECO:0007669"/>
    <property type="project" value="TreeGrafter"/>
</dbReference>
<dbReference type="GO" id="GO:0042277">
    <property type="term" value="F:peptide binding"/>
    <property type="evidence" value="ECO:0007669"/>
    <property type="project" value="TreeGrafter"/>
</dbReference>
<dbReference type="Pfam" id="PF17900">
    <property type="entry name" value="Peptidase_M1_N"/>
    <property type="match status" value="1"/>
</dbReference>
<dbReference type="OMA" id="SHANREA"/>
<dbReference type="PANTHER" id="PTHR11533">
    <property type="entry name" value="PROTEASE M1 ZINC METALLOPROTEASE"/>
    <property type="match status" value="1"/>
</dbReference>
<dbReference type="Pfam" id="PF11838">
    <property type="entry name" value="ERAP1_C"/>
    <property type="match status" value="1"/>
</dbReference>
<dbReference type="Gene3D" id="2.60.40.1730">
    <property type="entry name" value="tricorn interacting facor f3 domain"/>
    <property type="match status" value="1"/>
</dbReference>
<dbReference type="InterPro" id="IPR042097">
    <property type="entry name" value="Aminopeptidase_N-like_N_sf"/>
</dbReference>
<feature type="domain" description="Aminopeptidase N-like N-terminal" evidence="4">
    <location>
        <begin position="8"/>
        <end position="79"/>
    </location>
</feature>
<dbReference type="WBParaSite" id="ACOC_0000087701-mRNA-1">
    <property type="protein sequence ID" value="ACOC_0000087701-mRNA-1"/>
    <property type="gene ID" value="ACOC_0000087701"/>
</dbReference>
<dbReference type="SUPFAM" id="SSF55486">
    <property type="entry name" value="Metalloproteases ('zincins'), catalytic domain"/>
    <property type="match status" value="1"/>
</dbReference>
<evidence type="ECO:0000259" key="3">
    <source>
        <dbReference type="Pfam" id="PF11838"/>
    </source>
</evidence>
<feature type="domain" description="Peptidase M1 membrane alanine aminopeptidase" evidence="2">
    <location>
        <begin position="234"/>
        <end position="337"/>
    </location>
</feature>
<evidence type="ECO:0000313" key="5">
    <source>
        <dbReference type="EMBL" id="VDM52463.1"/>
    </source>
</evidence>
<proteinExistence type="inferred from homology"/>
<evidence type="ECO:0000313" key="7">
    <source>
        <dbReference type="WBParaSite" id="ACOC_0000087701-mRNA-1"/>
    </source>
</evidence>
<dbReference type="InterPro" id="IPR014782">
    <property type="entry name" value="Peptidase_M1_dom"/>
</dbReference>
<dbReference type="Pfam" id="PF01433">
    <property type="entry name" value="Peptidase_M1"/>
    <property type="match status" value="2"/>
</dbReference>
<dbReference type="EMBL" id="UYYA01000108">
    <property type="protein sequence ID" value="VDM52463.1"/>
    <property type="molecule type" value="Genomic_DNA"/>
</dbReference>
<feature type="domain" description="ERAP1-like C-terminal" evidence="3">
    <location>
        <begin position="363"/>
        <end position="589"/>
    </location>
</feature>
<dbReference type="Proteomes" id="UP000267027">
    <property type="component" value="Unassembled WGS sequence"/>
</dbReference>
<dbReference type="Gene3D" id="1.25.50.20">
    <property type="match status" value="1"/>
</dbReference>
<evidence type="ECO:0000256" key="1">
    <source>
        <dbReference type="ARBA" id="ARBA00010136"/>
    </source>
</evidence>
<gene>
    <name evidence="5" type="ORF">ACOC_LOCUS878</name>
</gene>
<organism evidence="7">
    <name type="scientific">Angiostrongylus costaricensis</name>
    <name type="common">Nematode worm</name>
    <dbReference type="NCBI Taxonomy" id="334426"/>
    <lineage>
        <taxon>Eukaryota</taxon>
        <taxon>Metazoa</taxon>
        <taxon>Ecdysozoa</taxon>
        <taxon>Nematoda</taxon>
        <taxon>Chromadorea</taxon>
        <taxon>Rhabditida</taxon>
        <taxon>Rhabditina</taxon>
        <taxon>Rhabditomorpha</taxon>
        <taxon>Strongyloidea</taxon>
        <taxon>Metastrongylidae</taxon>
        <taxon>Angiostrongylus</taxon>
    </lineage>
</organism>
<evidence type="ECO:0000259" key="2">
    <source>
        <dbReference type="Pfam" id="PF01433"/>
    </source>
</evidence>
<comment type="similarity">
    <text evidence="1">Belongs to the peptidase M1 family.</text>
</comment>
<dbReference type="STRING" id="334426.A0A0R3PB48"/>
<reference evidence="5 6" key="2">
    <citation type="submission" date="2018-11" db="EMBL/GenBank/DDBJ databases">
        <authorList>
            <consortium name="Pathogen Informatics"/>
        </authorList>
    </citation>
    <scope>NUCLEOTIDE SEQUENCE [LARGE SCALE GENOMIC DNA]</scope>
    <source>
        <strain evidence="5 6">Costa Rica</strain>
    </source>
</reference>
<dbReference type="SUPFAM" id="SSF63737">
    <property type="entry name" value="Leukotriene A4 hydrolase N-terminal domain"/>
    <property type="match status" value="1"/>
</dbReference>
<dbReference type="GO" id="GO:0008270">
    <property type="term" value="F:zinc ion binding"/>
    <property type="evidence" value="ECO:0007669"/>
    <property type="project" value="InterPro"/>
</dbReference>
<dbReference type="InterPro" id="IPR050344">
    <property type="entry name" value="Peptidase_M1_aminopeptidases"/>
</dbReference>
<dbReference type="InterPro" id="IPR027268">
    <property type="entry name" value="Peptidase_M4/M1_CTD_sf"/>
</dbReference>
<sequence length="642" mass="73241">DFVIFRTLGVTDLQPVSARGFYPCFDDPQFKCPLSLKVVHPMGTIARSNAMEVADSQPTSDPSWIETTFDVTPPLATHLIGFAVTDFEQREAITKSAIKCNKEYSSPLHLERSGRERRYGTGGVRIFSRPEAISSTLFALETAVKVYDLLTEYLGTPLVNSKQDFFAFPELGDRSVSGEGILIFREDSLLFDPSTDSAEEKVKITMALCYEITHQWFGGLVSVVDWPDLWLESVETALLDDDRSLSYPLTFKPEFPTEVYEFNEQATHDKGASLLRMISAIVGRDVFQKGTQHYVKSHANREANYTDFWESLNSVLPRDLKSWNGENFNVADFANKWVVQMGYPVVDVHRLNSHTIELTQRRFKIVFKLISYLPKETDSLPWLCALNGLKRIYELVSRTELEENMKRFILEKVEPLFNVVDVDNLNFMDERQFLESRTKKEIVKMYCQLSPQSCTKPLVTQFKMNLMASCERSKIASECSKVPLSIRSLVYCTGVAEIEPEGLEQIREFYVREVNEAERRRLAAALSCSKDPGQLRKLLHGSIHSERSLIKKSDVSYLMENMNSHAVGSEIVSNFVLDNWKYLFERFLEDHEASTYGLEVLKHHLESAMSRVHWLKSNADTIKKLLNSSLSDENTLGLSSHA</sequence>
<dbReference type="GO" id="GO:0043171">
    <property type="term" value="P:peptide catabolic process"/>
    <property type="evidence" value="ECO:0007669"/>
    <property type="project" value="TreeGrafter"/>
</dbReference>
<dbReference type="GO" id="GO:0070006">
    <property type="term" value="F:metalloaminopeptidase activity"/>
    <property type="evidence" value="ECO:0007669"/>
    <property type="project" value="TreeGrafter"/>
</dbReference>
<feature type="domain" description="Peptidase M1 membrane alanine aminopeptidase" evidence="2">
    <location>
        <begin position="138"/>
        <end position="232"/>
    </location>
</feature>
<dbReference type="GO" id="GO:0005615">
    <property type="term" value="C:extracellular space"/>
    <property type="evidence" value="ECO:0007669"/>
    <property type="project" value="TreeGrafter"/>
</dbReference>
<dbReference type="AlphaFoldDB" id="A0A0R3PB48"/>
<dbReference type="Gene3D" id="1.10.390.10">
    <property type="entry name" value="Neutral Protease Domain 2"/>
    <property type="match status" value="2"/>
</dbReference>
<keyword evidence="6" id="KW-1185">Reference proteome</keyword>
<dbReference type="InterPro" id="IPR045357">
    <property type="entry name" value="Aminopeptidase_N-like_N"/>
</dbReference>
<name>A0A0R3PB48_ANGCS</name>
<evidence type="ECO:0000259" key="4">
    <source>
        <dbReference type="Pfam" id="PF17900"/>
    </source>
</evidence>
<evidence type="ECO:0000313" key="6">
    <source>
        <dbReference type="Proteomes" id="UP000267027"/>
    </source>
</evidence>